<evidence type="ECO:0008006" key="4">
    <source>
        <dbReference type="Google" id="ProtNLM"/>
    </source>
</evidence>
<proteinExistence type="predicted"/>
<name>A0AAW1NXK1_9CHLO</name>
<gene>
    <name evidence="2" type="ORF">WJX73_000385</name>
</gene>
<keyword evidence="1" id="KW-0472">Membrane</keyword>
<keyword evidence="3" id="KW-1185">Reference proteome</keyword>
<dbReference type="AlphaFoldDB" id="A0AAW1NXK1"/>
<comment type="caution">
    <text evidence="2">The sequence shown here is derived from an EMBL/GenBank/DDBJ whole genome shotgun (WGS) entry which is preliminary data.</text>
</comment>
<feature type="transmembrane region" description="Helical" evidence="1">
    <location>
        <begin position="68"/>
        <end position="87"/>
    </location>
</feature>
<evidence type="ECO:0000313" key="2">
    <source>
        <dbReference type="EMBL" id="KAK9802719.1"/>
    </source>
</evidence>
<dbReference type="PANTHER" id="PTHR35479">
    <property type="entry name" value="UNNAMED PRODUCT"/>
    <property type="match status" value="1"/>
</dbReference>
<keyword evidence="1" id="KW-0812">Transmembrane</keyword>
<dbReference type="EMBL" id="JALJOQ010000068">
    <property type="protein sequence ID" value="KAK9802719.1"/>
    <property type="molecule type" value="Genomic_DNA"/>
</dbReference>
<accession>A0AAW1NXK1</accession>
<sequence>MAGTLRRLVLQPGTSGQLLRSCNGPTQQQLRFAGDLPVKPNKYVEDWATFRENVEYTYRWDRKTWTRLGLWLFGFPYAVYCISVSEFNKSDKKYGREPRDFMGSVKKH</sequence>
<protein>
    <recommendedName>
        <fullName evidence="4">NADH dehydrogenase [ubiquinone] 1 beta subcomplex subunit 4</fullName>
    </recommendedName>
</protein>
<evidence type="ECO:0000256" key="1">
    <source>
        <dbReference type="SAM" id="Phobius"/>
    </source>
</evidence>
<evidence type="ECO:0000313" key="3">
    <source>
        <dbReference type="Proteomes" id="UP001465755"/>
    </source>
</evidence>
<reference evidence="2 3" key="1">
    <citation type="journal article" date="2024" name="Nat. Commun.">
        <title>Phylogenomics reveals the evolutionary origins of lichenization in chlorophyte algae.</title>
        <authorList>
            <person name="Puginier C."/>
            <person name="Libourel C."/>
            <person name="Otte J."/>
            <person name="Skaloud P."/>
            <person name="Haon M."/>
            <person name="Grisel S."/>
            <person name="Petersen M."/>
            <person name="Berrin J.G."/>
            <person name="Delaux P.M."/>
            <person name="Dal Grande F."/>
            <person name="Keller J."/>
        </authorList>
    </citation>
    <scope>NUCLEOTIDE SEQUENCE [LARGE SCALE GENOMIC DNA]</scope>
    <source>
        <strain evidence="2 3">SAG 2036</strain>
    </source>
</reference>
<keyword evidence="1" id="KW-1133">Transmembrane helix</keyword>
<dbReference type="Proteomes" id="UP001465755">
    <property type="component" value="Unassembled WGS sequence"/>
</dbReference>
<dbReference type="PANTHER" id="PTHR35479:SF4">
    <property type="entry name" value="OS01G0750800 PROTEIN"/>
    <property type="match status" value="1"/>
</dbReference>
<organism evidence="2 3">
    <name type="scientific">Symbiochloris irregularis</name>
    <dbReference type="NCBI Taxonomy" id="706552"/>
    <lineage>
        <taxon>Eukaryota</taxon>
        <taxon>Viridiplantae</taxon>
        <taxon>Chlorophyta</taxon>
        <taxon>core chlorophytes</taxon>
        <taxon>Trebouxiophyceae</taxon>
        <taxon>Trebouxiales</taxon>
        <taxon>Trebouxiaceae</taxon>
        <taxon>Symbiochloris</taxon>
    </lineage>
</organism>